<dbReference type="Proteomes" id="UP000518300">
    <property type="component" value="Unassembled WGS sequence"/>
</dbReference>
<gene>
    <name evidence="3" type="ORF">HG543_20620</name>
</gene>
<evidence type="ECO:0000259" key="2">
    <source>
        <dbReference type="Pfam" id="PF04151"/>
    </source>
</evidence>
<evidence type="ECO:0000313" key="3">
    <source>
        <dbReference type="EMBL" id="NMO17245.1"/>
    </source>
</evidence>
<feature type="domain" description="Peptidase C-terminal archaeal/bacterial" evidence="2">
    <location>
        <begin position="175"/>
        <end position="242"/>
    </location>
</feature>
<evidence type="ECO:0000313" key="4">
    <source>
        <dbReference type="Proteomes" id="UP000518300"/>
    </source>
</evidence>
<accession>A0A848LHF2</accession>
<feature type="domain" description="Peptidase C-terminal archaeal/bacterial" evidence="2">
    <location>
        <begin position="279"/>
        <end position="347"/>
    </location>
</feature>
<feature type="signal peptide" evidence="1">
    <location>
        <begin position="1"/>
        <end position="24"/>
    </location>
</feature>
<dbReference type="PROSITE" id="PS51257">
    <property type="entry name" value="PROKAR_LIPOPROTEIN"/>
    <property type="match status" value="1"/>
</dbReference>
<feature type="domain" description="Peptidase C-terminal archaeal/bacterial" evidence="2">
    <location>
        <begin position="1028"/>
        <end position="1096"/>
    </location>
</feature>
<organism evidence="3 4">
    <name type="scientific">Pyxidicoccus fallax</name>
    <dbReference type="NCBI Taxonomy" id="394095"/>
    <lineage>
        <taxon>Bacteria</taxon>
        <taxon>Pseudomonadati</taxon>
        <taxon>Myxococcota</taxon>
        <taxon>Myxococcia</taxon>
        <taxon>Myxococcales</taxon>
        <taxon>Cystobacterineae</taxon>
        <taxon>Myxococcaceae</taxon>
        <taxon>Pyxidicoccus</taxon>
    </lineage>
</organism>
<comment type="caution">
    <text evidence="3">The sequence shown here is derived from an EMBL/GenBank/DDBJ whole genome shotgun (WGS) entry which is preliminary data.</text>
</comment>
<dbReference type="Pfam" id="PF04151">
    <property type="entry name" value="PPC"/>
    <property type="match status" value="7"/>
</dbReference>
<dbReference type="InterPro" id="IPR007280">
    <property type="entry name" value="Peptidase_C_arc/bac"/>
</dbReference>
<feature type="domain" description="Peptidase C-terminal archaeal/bacterial" evidence="2">
    <location>
        <begin position="63"/>
        <end position="130"/>
    </location>
</feature>
<feature type="chain" id="PRO_5032873135" description="Peptidase C-terminal archaeal/bacterial domain-containing protein" evidence="1">
    <location>
        <begin position="25"/>
        <end position="1339"/>
    </location>
</feature>
<evidence type="ECO:0000256" key="1">
    <source>
        <dbReference type="SAM" id="SignalP"/>
    </source>
</evidence>
<feature type="domain" description="Peptidase C-terminal archaeal/bacterial" evidence="2">
    <location>
        <begin position="703"/>
        <end position="768"/>
    </location>
</feature>
<proteinExistence type="predicted"/>
<dbReference type="EMBL" id="JABBJJ010000092">
    <property type="protein sequence ID" value="NMO17245.1"/>
    <property type="molecule type" value="Genomic_DNA"/>
</dbReference>
<name>A0A848LHF2_9BACT</name>
<protein>
    <recommendedName>
        <fullName evidence="2">Peptidase C-terminal archaeal/bacterial domain-containing protein</fullName>
    </recommendedName>
</protein>
<keyword evidence="4" id="KW-1185">Reference proteome</keyword>
<dbReference type="Gene3D" id="2.60.120.380">
    <property type="match status" value="12"/>
</dbReference>
<feature type="domain" description="Peptidase C-terminal archaeal/bacterial" evidence="2">
    <location>
        <begin position="917"/>
        <end position="986"/>
    </location>
</feature>
<sequence>MNRRHLIPLLAGALLLLSACDARGPQDPSAASVDGSASELVNGVLTPNSPVSFLAAPAGHQLLYTMSVPAEQNTVTFTTTGGTGNADMFVSFDGTPTPANAHCASTQAGSVETCTLSGRRTAGTWYVLLSATTSFSNVTLTGKYSSTGTSAFPVRALTNGVPLTLSSGLLGEWRTWTVAVPTGQAGLRVDVSGGTGDVELFIRQGSAPTLTAHDCRSGNTGTTQSCQVSSSQAGTWYVMLRGYTAFSNVTLTANIVPHVTPLQNGRTVANLSGAADTRLYYSLSVPAGQGRLQVTLSGGTGDADLYVRRAALPTTVAYDCRPYTGGNNETCTVTSPAADTYNIMIRGSSAFSGVTLLATTVTDGLAGIPLVNGQPTLSLGSADGSPSLFRLEVPASTAKLVFEVPSGTTGDYAMYVKHGSAPTTTSYDCTRGSTSGGSATCTFTEPQAGVWYVLLKAAAPENVFSNLTLVGRYSGVVRYLVLERYQPVTGISVSGDDLLYATLEVPLGQKRMAIWVDGGTGYGWVHARFGSKPTETSYTCRATTPNACYIENPQQGTWHFLVKGSSSSPLVGHTLTAGYNLSIPSTRTLVNGEPITGLSGTPLDVRTFALEVPPNQARLQIAASGGTGAVMMRARLGAHPTTSTYACAVSCDIFRPGAGTWYVSIWGTSAYSEASVVATYTAPTPLENFWESPDIPNQPTWAFFSFEVPAGRTGLSFTTGGYAATNLYVKRGALPSPTDNDCASAHAGSAYERCDFFDPQEGTWYALVEIASPGPGGFHNAIVTAVHSETGPIATVADSQPIRVSGARNSFQTYQMEVPEGQAYLLAEVLDSGKYAWSGGELWIQHEAFPTYFSHQCKALKVCEIPTPAAGTWYITVRGNGAFDGALRVTTRNKDLRPLVSGIPEYPLAGAQGAMTYWRLEVPAGASDLNFRLTVPDAARNAVLFVRHGARPGEYTYDCKRLAHGGLEGNCNVVQPAAGTWYVAVKELDADSGARLTATYAMTPAEGIPEFLPHGALTGLSGAEGSEKTWRMEVPAGQSLLWFATSEGWGSATLRVKVDGRPVSSATLDCSTSASTKGKVCVVPNPRAGTWFVMLTGVNAYRNLTLNGGYFDAATVTPLTNGVPMPALRIQERSPRIFKLEVPAGQEVLTFDVDAIEESAGRIQAHIARGALPTDTSTSCSEPTPGALRCQVLSPEAGTWYLRVRPSPSHSYGFNDVRLTGFHGPAAAAGIPVLLPGDLWRGVSGSSTTVRTYKFMVPEGREQLEVRLGTDGFPAYGIVTVAARRGSPPTATERDCVSTPGTQTRCGVWRPEPGLWYVSVSPTEGNGGYHDMWLVPEVR</sequence>
<dbReference type="RefSeq" id="WP_169346527.1">
    <property type="nucleotide sequence ID" value="NZ_JABBJJ010000092.1"/>
</dbReference>
<reference evidence="3 4" key="1">
    <citation type="submission" date="2020-04" db="EMBL/GenBank/DDBJ databases">
        <title>Draft genome of Pyxidicoccus fallax type strain.</title>
        <authorList>
            <person name="Whitworth D.E."/>
        </authorList>
    </citation>
    <scope>NUCLEOTIDE SEQUENCE [LARGE SCALE GENOMIC DNA]</scope>
    <source>
        <strain evidence="3 4">DSM 14698</strain>
    </source>
</reference>
<keyword evidence="1" id="KW-0732">Signal</keyword>
<feature type="domain" description="Peptidase C-terminal archaeal/bacterial" evidence="2">
    <location>
        <begin position="389"/>
        <end position="455"/>
    </location>
</feature>